<gene>
    <name evidence="3" type="ORF">W97_00818</name>
</gene>
<dbReference type="AlphaFoldDB" id="R7YIA4"/>
<dbReference type="InterPro" id="IPR050378">
    <property type="entry name" value="Metallo-dep_Hydrolases_sf"/>
</dbReference>
<dbReference type="InterPro" id="IPR006680">
    <property type="entry name" value="Amidohydro-rel"/>
</dbReference>
<dbReference type="Pfam" id="PF01979">
    <property type="entry name" value="Amidohydro_1"/>
    <property type="match status" value="1"/>
</dbReference>
<dbReference type="HOGENOM" id="CLU_015572_2_0_1"/>
<dbReference type="PANTHER" id="PTHR11647">
    <property type="entry name" value="HYDRANTOINASE/DIHYDROPYRIMIDINASE FAMILY MEMBER"/>
    <property type="match status" value="1"/>
</dbReference>
<dbReference type="InterPro" id="IPR032466">
    <property type="entry name" value="Metal_Hydrolase"/>
</dbReference>
<comment type="similarity">
    <text evidence="1">Belongs to the metallo-dependent hydrolases superfamily. Hydantoinase/dihydropyrimidinase family.</text>
</comment>
<evidence type="ECO:0000256" key="1">
    <source>
        <dbReference type="ARBA" id="ARBA00008829"/>
    </source>
</evidence>
<dbReference type="SUPFAM" id="SSF51338">
    <property type="entry name" value="Composite domain of metallo-dependent hydrolases"/>
    <property type="match status" value="1"/>
</dbReference>
<dbReference type="PANTHER" id="PTHR11647:SF96">
    <property type="entry name" value="AMIDOHYDROLASE-RELATED DOMAIN-CONTAINING PROTEIN"/>
    <property type="match status" value="1"/>
</dbReference>
<accession>R7YIA4</accession>
<dbReference type="InterPro" id="IPR011059">
    <property type="entry name" value="Metal-dep_hydrolase_composite"/>
</dbReference>
<dbReference type="eggNOG" id="KOG2584">
    <property type="taxonomic scope" value="Eukaryota"/>
</dbReference>
<evidence type="ECO:0000313" key="3">
    <source>
        <dbReference type="EMBL" id="EON61603.1"/>
    </source>
</evidence>
<dbReference type="GeneID" id="19898129"/>
<dbReference type="Gene3D" id="3.20.20.140">
    <property type="entry name" value="Metal-dependent hydrolases"/>
    <property type="match status" value="2"/>
</dbReference>
<sequence length="311" mass="34443">MAGGTTTIIAFAPQQKSEDTLLDTLSATHAEANKQCYSDYSFQLLVSNPSFKALDKFKILREHGISSLKIYMTYAALQLQDDQILDVLLGARRQRITTMIHAENGQYLFLTKRDLDRPGFEGAKCVCSPPPREGKQDHEGVWEGLKDKNAVNGKKTVLSNEFPVGHFKCSPNGCPGVETRLALALSAERLSLQKFVEVTSANAAKLYELYPRKGALIPGESDADLVIWYPPGVLGELQLMNEMLHHNVDCTQYEGMKAGQWPRYTMLRGEVVWDRDGGGLVGIKGYGQFLRRDASSLAGSPSKQDWDITGQ</sequence>
<evidence type="ECO:0000259" key="2">
    <source>
        <dbReference type="Pfam" id="PF01979"/>
    </source>
</evidence>
<dbReference type="RefSeq" id="XP_007776920.1">
    <property type="nucleotide sequence ID" value="XM_007778730.1"/>
</dbReference>
<protein>
    <recommendedName>
        <fullName evidence="2">Amidohydrolase-related domain-containing protein</fullName>
    </recommendedName>
</protein>
<feature type="domain" description="Amidohydrolase-related" evidence="2">
    <location>
        <begin position="182"/>
        <end position="272"/>
    </location>
</feature>
<proteinExistence type="inferred from homology"/>
<reference evidence="4" key="1">
    <citation type="submission" date="2012-06" db="EMBL/GenBank/DDBJ databases">
        <title>The genome sequence of Coniosporium apollinis CBS 100218.</title>
        <authorList>
            <consortium name="The Broad Institute Genome Sequencing Platform"/>
            <person name="Cuomo C."/>
            <person name="Gorbushina A."/>
            <person name="Noack S."/>
            <person name="Walker B."/>
            <person name="Young S.K."/>
            <person name="Zeng Q."/>
            <person name="Gargeya S."/>
            <person name="Fitzgerald M."/>
            <person name="Haas B."/>
            <person name="Abouelleil A."/>
            <person name="Alvarado L."/>
            <person name="Arachchi H.M."/>
            <person name="Berlin A.M."/>
            <person name="Chapman S.B."/>
            <person name="Goldberg J."/>
            <person name="Griggs A."/>
            <person name="Gujja S."/>
            <person name="Hansen M."/>
            <person name="Howarth C."/>
            <person name="Imamovic A."/>
            <person name="Larimer J."/>
            <person name="McCowan C."/>
            <person name="Montmayeur A."/>
            <person name="Murphy C."/>
            <person name="Neiman D."/>
            <person name="Pearson M."/>
            <person name="Priest M."/>
            <person name="Roberts A."/>
            <person name="Saif S."/>
            <person name="Shea T."/>
            <person name="Sisk P."/>
            <person name="Sykes S."/>
            <person name="Wortman J."/>
            <person name="Nusbaum C."/>
            <person name="Birren B."/>
        </authorList>
    </citation>
    <scope>NUCLEOTIDE SEQUENCE [LARGE SCALE GENOMIC DNA]</scope>
    <source>
        <strain evidence="4">CBS 100218</strain>
    </source>
</reference>
<dbReference type="GO" id="GO:0016810">
    <property type="term" value="F:hydrolase activity, acting on carbon-nitrogen (but not peptide) bonds"/>
    <property type="evidence" value="ECO:0007669"/>
    <property type="project" value="InterPro"/>
</dbReference>
<dbReference type="Proteomes" id="UP000016924">
    <property type="component" value="Unassembled WGS sequence"/>
</dbReference>
<keyword evidence="4" id="KW-1185">Reference proteome</keyword>
<dbReference type="OrthoDB" id="3941312at2759"/>
<name>R7YIA4_CONA1</name>
<evidence type="ECO:0000313" key="4">
    <source>
        <dbReference type="Proteomes" id="UP000016924"/>
    </source>
</evidence>
<dbReference type="SUPFAM" id="SSF51556">
    <property type="entry name" value="Metallo-dependent hydrolases"/>
    <property type="match status" value="1"/>
</dbReference>
<dbReference type="EMBL" id="JH767556">
    <property type="protein sequence ID" value="EON61603.1"/>
    <property type="molecule type" value="Genomic_DNA"/>
</dbReference>
<dbReference type="STRING" id="1168221.R7YIA4"/>
<organism evidence="3 4">
    <name type="scientific">Coniosporium apollinis (strain CBS 100218)</name>
    <name type="common">Rock-inhabiting black yeast</name>
    <dbReference type="NCBI Taxonomy" id="1168221"/>
    <lineage>
        <taxon>Eukaryota</taxon>
        <taxon>Fungi</taxon>
        <taxon>Dikarya</taxon>
        <taxon>Ascomycota</taxon>
        <taxon>Pezizomycotina</taxon>
        <taxon>Dothideomycetes</taxon>
        <taxon>Dothideomycetes incertae sedis</taxon>
        <taxon>Coniosporium</taxon>
    </lineage>
</organism>